<dbReference type="InterPro" id="IPR029052">
    <property type="entry name" value="Metallo-depent_PP-like"/>
</dbReference>
<dbReference type="Proteomes" id="UP000027600">
    <property type="component" value="Chromosome I"/>
</dbReference>
<accession>A0ABP1WG92</accession>
<dbReference type="Pfam" id="PF09587">
    <property type="entry name" value="PGA_cap"/>
    <property type="match status" value="1"/>
</dbReference>
<evidence type="ECO:0000259" key="2">
    <source>
        <dbReference type="SMART" id="SM00854"/>
    </source>
</evidence>
<reference evidence="3 4" key="1">
    <citation type="journal article" date="2014" name="Int. J. Syst. Evol. Microbiol.">
        <title>Complete genome of a new Firmicutes species belonging to the dominant human colonic microbiota ('Ruminococcus bicirculans') reveals two chromosomes and a selective capacity to utilize plant glucans.</title>
        <authorList>
            <consortium name="NISC Comparative Sequencing Program"/>
            <person name="Wegmann U."/>
            <person name="Louis P."/>
            <person name="Goesmann A."/>
            <person name="Henrissat B."/>
            <person name="Duncan S.H."/>
            <person name="Flint H.J."/>
        </authorList>
    </citation>
    <scope>NUCLEOTIDE SEQUENCE [LARGE SCALE GENOMIC DNA]</scope>
    <source>
        <strain evidence="3 4">80/3</strain>
    </source>
</reference>
<gene>
    <name evidence="3" type="ORF">RBI_I00605</name>
</gene>
<keyword evidence="4" id="KW-1185">Reference proteome</keyword>
<name>A0ABP1WG92_9FIRM</name>
<dbReference type="Gene3D" id="3.60.21.10">
    <property type="match status" value="1"/>
</dbReference>
<evidence type="ECO:0000313" key="4">
    <source>
        <dbReference type="Proteomes" id="UP000027600"/>
    </source>
</evidence>
<dbReference type="InterPro" id="IPR019079">
    <property type="entry name" value="Capsule_synth_CapA"/>
</dbReference>
<dbReference type="SUPFAM" id="SSF56300">
    <property type="entry name" value="Metallo-dependent phosphatases"/>
    <property type="match status" value="1"/>
</dbReference>
<dbReference type="PANTHER" id="PTHR33393:SF13">
    <property type="entry name" value="PGA BIOSYNTHESIS PROTEIN CAPA"/>
    <property type="match status" value="1"/>
</dbReference>
<dbReference type="EMBL" id="HF545616">
    <property type="protein sequence ID" value="CCO04329.1"/>
    <property type="molecule type" value="Genomic_DNA"/>
</dbReference>
<evidence type="ECO:0000313" key="3">
    <source>
        <dbReference type="EMBL" id="CCO04329.1"/>
    </source>
</evidence>
<dbReference type="PANTHER" id="PTHR33393">
    <property type="entry name" value="POLYGLUTAMINE SYNTHESIS ACCESSORY PROTEIN RV0574C-RELATED"/>
    <property type="match status" value="1"/>
</dbReference>
<proteinExistence type="inferred from homology"/>
<dbReference type="RefSeq" id="WP_038670938.1">
    <property type="nucleotide sequence ID" value="NZ_DAWEQM010000002.1"/>
</dbReference>
<protein>
    <submittedName>
        <fullName evidence="3">Poly-gamma-glutamate synthesis protein</fullName>
    </submittedName>
</protein>
<organism evidence="3 4">
    <name type="scientific">Ruminococcus bicirculans</name>
    <name type="common">ex Wegman et al. 2014</name>
    <dbReference type="NCBI Taxonomy" id="1160721"/>
    <lineage>
        <taxon>Bacteria</taxon>
        <taxon>Bacillati</taxon>
        <taxon>Bacillota</taxon>
        <taxon>Clostridia</taxon>
        <taxon>Eubacteriales</taxon>
        <taxon>Oscillospiraceae</taxon>
        <taxon>Ruminococcus</taxon>
    </lineage>
</organism>
<evidence type="ECO:0000256" key="1">
    <source>
        <dbReference type="ARBA" id="ARBA00005662"/>
    </source>
</evidence>
<feature type="domain" description="Capsule synthesis protein CapA" evidence="2">
    <location>
        <begin position="2"/>
        <end position="239"/>
    </location>
</feature>
<comment type="similarity">
    <text evidence="1">Belongs to the CapA family.</text>
</comment>
<dbReference type="SMART" id="SM00854">
    <property type="entry name" value="PGA_cap"/>
    <property type="match status" value="1"/>
</dbReference>
<sequence length="374" mass="42881">MRILIGADIVPTLSNQQYFEEEQMEKIIDSRLFELLKKADYRVFNLEVPLTDKSKPIEKAGPNLIASVKSVAGLKQLGINFLTLANNHILDQGEQGLWSTTEQLDKNKISYAGVGHTHAEAAKPHIVEMEGKKIGIYCCAEHEFSIVSAKQAGANPFDPLESLDHIVALRAQCDYVICLYHGGKEHYRYPSPNLQKTCRKIVEKGADLVICQHTHCIGCEEKWQEGTIVYGQGNFLFDHSESEFWQTSVLVSVDTNTKKIEYIPLRKNGKGVRLAVEDDATKILTEMMQRSEEIKKEDFIEKQYRAFALQVRELYLKTGDPIATSFAFRVVNKLLRHKLMPWYLDRKLKKNRRFLINFVECEAHREVYMNGIKE</sequence>
<dbReference type="CDD" id="cd07381">
    <property type="entry name" value="MPP_CapA"/>
    <property type="match status" value="1"/>
</dbReference>
<dbReference type="InterPro" id="IPR052169">
    <property type="entry name" value="CW_Biosynth-Accessory"/>
</dbReference>